<evidence type="ECO:0000313" key="3">
    <source>
        <dbReference type="Proteomes" id="UP000053398"/>
    </source>
</evidence>
<evidence type="ECO:0000313" key="2">
    <source>
        <dbReference type="EMBL" id="KUN16132.1"/>
    </source>
</evidence>
<keyword evidence="3" id="KW-1185">Reference proteome</keyword>
<proteinExistence type="predicted"/>
<name>A0A101PR67_STRCK</name>
<dbReference type="InterPro" id="IPR009081">
    <property type="entry name" value="PP-bd_ACP"/>
</dbReference>
<accession>A0A101PR67</accession>
<dbReference type="AlphaFoldDB" id="A0A101PR67"/>
<evidence type="ECO:0000259" key="1">
    <source>
        <dbReference type="PROSITE" id="PS50075"/>
    </source>
</evidence>
<dbReference type="Proteomes" id="UP000053398">
    <property type="component" value="Unassembled WGS sequence"/>
</dbReference>
<dbReference type="SUPFAM" id="SSF47336">
    <property type="entry name" value="ACP-like"/>
    <property type="match status" value="1"/>
</dbReference>
<comment type="caution">
    <text evidence="2">The sequence shown here is derived from an EMBL/GenBank/DDBJ whole genome shotgun (WGS) entry which is preliminary data.</text>
</comment>
<protein>
    <recommendedName>
        <fullName evidence="1">Carrier domain-containing protein</fullName>
    </recommendedName>
</protein>
<sequence length="91" mass="9908">MDVKTSVREFLLSTSAASTVPAEEITDDYPLLSSGLLDSLAVYTLVVHLEKAFGITVRDQELHPGNFGTIELITEFTEAKIHALAESRESA</sequence>
<dbReference type="PROSITE" id="PS50075">
    <property type="entry name" value="CARRIER"/>
    <property type="match status" value="1"/>
</dbReference>
<reference evidence="2 3" key="1">
    <citation type="submission" date="2015-10" db="EMBL/GenBank/DDBJ databases">
        <title>Draft genome sequence of Streptomyces corchorusii DSM 40340, type strain for the species Streptomyces corchorusii.</title>
        <authorList>
            <person name="Ruckert C."/>
            <person name="Winkler A."/>
            <person name="Kalinowski J."/>
            <person name="Kampfer P."/>
            <person name="Glaeser S."/>
        </authorList>
    </citation>
    <scope>NUCLEOTIDE SEQUENCE [LARGE SCALE GENOMIC DNA]</scope>
    <source>
        <strain evidence="2 3">DSM 40340</strain>
    </source>
</reference>
<dbReference type="Pfam" id="PF00550">
    <property type="entry name" value="PP-binding"/>
    <property type="match status" value="1"/>
</dbReference>
<dbReference type="EMBL" id="LMWP01000062">
    <property type="protein sequence ID" value="KUN16132.1"/>
    <property type="molecule type" value="Genomic_DNA"/>
</dbReference>
<organism evidence="2 3">
    <name type="scientific">Streptomyces corchorusii</name>
    <name type="common">Streptomyces chibaensis</name>
    <dbReference type="NCBI Taxonomy" id="1903"/>
    <lineage>
        <taxon>Bacteria</taxon>
        <taxon>Bacillati</taxon>
        <taxon>Actinomycetota</taxon>
        <taxon>Actinomycetes</taxon>
        <taxon>Kitasatosporales</taxon>
        <taxon>Streptomycetaceae</taxon>
        <taxon>Streptomyces</taxon>
    </lineage>
</organism>
<dbReference type="RefSeq" id="WP_041664787.1">
    <property type="nucleotide sequence ID" value="NZ_KQ948375.1"/>
</dbReference>
<dbReference type="Gene3D" id="1.10.1200.10">
    <property type="entry name" value="ACP-like"/>
    <property type="match status" value="1"/>
</dbReference>
<gene>
    <name evidence="2" type="ORF">AQJ11_40690</name>
</gene>
<dbReference type="InterPro" id="IPR036736">
    <property type="entry name" value="ACP-like_sf"/>
</dbReference>
<feature type="domain" description="Carrier" evidence="1">
    <location>
        <begin position="1"/>
        <end position="81"/>
    </location>
</feature>